<dbReference type="SUPFAM" id="SSF55711">
    <property type="entry name" value="Subdomain of clathrin and coatomer appendage domain"/>
    <property type="match status" value="1"/>
</dbReference>
<dbReference type="PIRSF" id="PIRSF037091">
    <property type="entry name" value="AP2_complex_alpha"/>
    <property type="match status" value="1"/>
</dbReference>
<dbReference type="Pfam" id="PF02883">
    <property type="entry name" value="Alpha_adaptinC2"/>
    <property type="match status" value="1"/>
</dbReference>
<feature type="binding site" evidence="8">
    <location>
        <begin position="22"/>
        <end position="23"/>
    </location>
    <ligand>
        <name>a 1,2-diacyl-sn-glycero-3-phospho-(1D-myo-inositol-3,4,5-trisphosphate)</name>
        <dbReference type="ChEBI" id="CHEBI:57836"/>
    </ligand>
</feature>
<evidence type="ECO:0000256" key="5">
    <source>
        <dbReference type="ARBA" id="ARBA00023136"/>
    </source>
</evidence>
<dbReference type="AlphaFoldDB" id="A0A2Z6SL92"/>
<dbReference type="STRING" id="94130.A0A2Z6SL92"/>
<feature type="region of interest" description="Disordered" evidence="9">
    <location>
        <begin position="646"/>
        <end position="713"/>
    </location>
</feature>
<dbReference type="InterPro" id="IPR011989">
    <property type="entry name" value="ARM-like"/>
</dbReference>
<name>A0A2Z6SL92_9GLOM</name>
<dbReference type="GO" id="GO:0072583">
    <property type="term" value="P:clathrin-dependent endocytosis"/>
    <property type="evidence" value="ECO:0007669"/>
    <property type="project" value="InterPro"/>
</dbReference>
<dbReference type="InterPro" id="IPR009028">
    <property type="entry name" value="Coatomer/calthrin_app_sub_C"/>
</dbReference>
<keyword evidence="5 7" id="KW-0472">Membrane</keyword>
<dbReference type="InterPro" id="IPR050840">
    <property type="entry name" value="Adaptor_Complx_Large_Subunit"/>
</dbReference>
<feature type="compositionally biased region" description="Low complexity" evidence="9">
    <location>
        <begin position="669"/>
        <end position="678"/>
    </location>
</feature>
<dbReference type="SUPFAM" id="SSF48371">
    <property type="entry name" value="ARM repeat"/>
    <property type="match status" value="1"/>
</dbReference>
<dbReference type="Proteomes" id="UP000247702">
    <property type="component" value="Unassembled WGS sequence"/>
</dbReference>
<comment type="caution">
    <text evidence="11">The sequence shown here is derived from an EMBL/GenBank/DDBJ whole genome shotgun (WGS) entry which is preliminary data.</text>
</comment>
<protein>
    <recommendedName>
        <fullName evidence="7">AP-2 complex subunit alpha</fullName>
    </recommendedName>
</protein>
<keyword evidence="4 7" id="KW-0653">Protein transport</keyword>
<evidence type="ECO:0000256" key="2">
    <source>
        <dbReference type="ARBA" id="ARBA00022448"/>
    </source>
</evidence>
<keyword evidence="12" id="KW-1185">Reference proteome</keyword>
<dbReference type="InterPro" id="IPR013041">
    <property type="entry name" value="Clathrin_app_Ig-like_sf"/>
</dbReference>
<evidence type="ECO:0000256" key="9">
    <source>
        <dbReference type="SAM" id="MobiDB-lite"/>
    </source>
</evidence>
<dbReference type="SUPFAM" id="SSF49348">
    <property type="entry name" value="Clathrin adaptor appendage domain"/>
    <property type="match status" value="1"/>
</dbReference>
<keyword evidence="6 7" id="KW-0168">Coated pit</keyword>
<comment type="similarity">
    <text evidence="7">Belongs to the adaptor complexes large subunit family.</text>
</comment>
<dbReference type="SMART" id="SM00809">
    <property type="entry name" value="Alpha_adaptinC2"/>
    <property type="match status" value="1"/>
</dbReference>
<dbReference type="Gene3D" id="2.60.40.1230">
    <property type="match status" value="1"/>
</dbReference>
<comment type="function">
    <text evidence="7">Adaptins are components of the adaptor complexes which link clathrin to receptors in coated vesicles. Clathrin-associated protein complexes are believed to interact with the cytoplasmic tails of membrane proteins, leading to their selection and concentration.</text>
</comment>
<sequence length="956" mass="107948">MRVKFSKHLIQFYFITMSSNMRGLTVFIADIRNCRVRELEEKRINKEMANIRAKFKDGNLNGYQKKKYVCKLLYMYILGWDIDFGHMEAVNLISSNKYSEKQIGYLGVTLLMHENNDLARLVINSIRKDLEELNEIYNCLALHAIANIGGREMAESLSFDVHRLLISPNSKSFVKKKAALTLLRLYRKHPDVIPATDWAERIIVLMDDTDLGVTLCVTSLVMALAQDNLEAYLGCYAKAVDRLTKIIVDKEYSLDYVYYKVPIPWLQIKLLRLLQYYPASDDHNIRNKLHNVLQTIINNSQDAPKNVQHANAQNAVLFEAINLAIHLDCESQIVNQAVVLLGRFITSKETNVRYLGLETMSHLAACVDSLEPIKKHQDTILLSLKDKDISVRRRGLDLLYSMCDVTNAKAIVAELLRYLNIADYALREEMVLKIAILTERFATEYQWYVDIILQLLSTAGDHVGEVVWYRVVQIVVNNEELQEYAARTVLIHLRSPSCHENLVKVGGYILGEFGILVANIPGASPMEQFNALQSKFGMCSQPTRALLLTTYLKFINIFPEIKGEILSVFNRYRHVLDSELQQRAAEYMAIATMPTDDLLQTVCEEMPPFPERESALLSRLHQNQSDTEDKRTWVIGGKDFNKDRDTVRFSTLGSRSNSTDSKSKNETANNGNNSNDGNGELDFLRDLEGLNIGGQNGQNGHTSTSGPLPAGSITPGSERWFGKLLYNTEGVLFVDSQLQVGIKSEYHSQLGRFALYFKNKTQTTITSFTTVIEHVKNLLITTPQQPATLISPSGQIQQLFHLECQNLFKETPNVRISFISGTLHTIVLKLPIVLTKFMEPIELNGPEFFTRWKQIGGGSREKQTILQSNVPIDLQGLHSMISGFRFGILKGVDPNPANIVGASVLHTAQGGMIGCLMRLEPNVEAHMYRLTVRTTNESVTNEICALLEPQLTNNSS</sequence>
<keyword evidence="3 7" id="KW-0254">Endocytosis</keyword>
<evidence type="ECO:0000313" key="11">
    <source>
        <dbReference type="EMBL" id="GBC07269.1"/>
    </source>
</evidence>
<dbReference type="InterPro" id="IPR016024">
    <property type="entry name" value="ARM-type_fold"/>
</dbReference>
<dbReference type="InterPro" id="IPR012295">
    <property type="entry name" value="TBP_dom_sf"/>
</dbReference>
<dbReference type="EMBL" id="BEXD01004132">
    <property type="protein sequence ID" value="GBC07269.1"/>
    <property type="molecule type" value="Genomic_DNA"/>
</dbReference>
<reference evidence="11 12" key="1">
    <citation type="submission" date="2017-11" db="EMBL/GenBank/DDBJ databases">
        <title>The genome of Rhizophagus clarus HR1 reveals common genetic basis of auxotrophy among arbuscular mycorrhizal fungi.</title>
        <authorList>
            <person name="Kobayashi Y."/>
        </authorList>
    </citation>
    <scope>NUCLEOTIDE SEQUENCE [LARGE SCALE GENOMIC DNA]</scope>
    <source>
        <strain evidence="11 12">HR1</strain>
    </source>
</reference>
<dbReference type="InterPro" id="IPR003164">
    <property type="entry name" value="Clathrin_a-adaptin_app_sub_C"/>
</dbReference>
<feature type="compositionally biased region" description="Polar residues" evidence="9">
    <location>
        <begin position="648"/>
        <end position="660"/>
    </location>
</feature>
<dbReference type="GO" id="GO:0006886">
    <property type="term" value="P:intracellular protein transport"/>
    <property type="evidence" value="ECO:0007669"/>
    <property type="project" value="UniProtKB-UniRule"/>
</dbReference>
<evidence type="ECO:0000256" key="7">
    <source>
        <dbReference type="PIRNR" id="PIRNR037091"/>
    </source>
</evidence>
<feature type="binding site" evidence="8">
    <location>
        <begin position="67"/>
        <end position="71"/>
    </location>
    <ligand>
        <name>a 1,2-diacyl-sn-glycero-3-phospho-(1D-myo-inositol-3,4,5-trisphosphate)</name>
        <dbReference type="ChEBI" id="CHEBI:57836"/>
    </ligand>
</feature>
<proteinExistence type="inferred from homology"/>
<dbReference type="FunFam" id="1.25.10.10:FF:000020">
    <property type="entry name" value="AP-2 complex subunit alpha"/>
    <property type="match status" value="1"/>
</dbReference>
<dbReference type="InterPro" id="IPR008152">
    <property type="entry name" value="Clathrin_a/b/g-adaptin_app_Ig"/>
</dbReference>
<comment type="subcellular location">
    <subcellularLocation>
        <location evidence="1">Membrane</location>
        <location evidence="1">Coated pit</location>
        <topology evidence="1">Peripheral membrane protein</topology>
        <orientation evidence="1">Cytoplasmic side</orientation>
    </subcellularLocation>
</comment>
<feature type="binding site" evidence="8">
    <location>
        <position position="63"/>
    </location>
    <ligand>
        <name>a 1,2-diacyl-sn-glycero-3-phospho-(1D-myo-inositol-3,4,5-trisphosphate)</name>
        <dbReference type="ChEBI" id="CHEBI:57836"/>
    </ligand>
</feature>
<evidence type="ECO:0000256" key="3">
    <source>
        <dbReference type="ARBA" id="ARBA00022583"/>
    </source>
</evidence>
<gene>
    <name evidence="11" type="ORF">RclHR1_07350002</name>
</gene>
<dbReference type="InterPro" id="IPR017104">
    <property type="entry name" value="AP2_complex_asu"/>
</dbReference>
<evidence type="ECO:0000313" key="12">
    <source>
        <dbReference type="Proteomes" id="UP000247702"/>
    </source>
</evidence>
<evidence type="ECO:0000256" key="8">
    <source>
        <dbReference type="PIRSR" id="PIRSR037091-1"/>
    </source>
</evidence>
<feature type="binding site" evidence="8">
    <location>
        <position position="54"/>
    </location>
    <ligand>
        <name>a 1,2-diacyl-sn-glycero-3-phospho-(1D-myo-inositol-3,4,5-trisphosphate)</name>
        <dbReference type="ChEBI" id="CHEBI:57836"/>
    </ligand>
</feature>
<dbReference type="Gene3D" id="3.30.310.10">
    <property type="entry name" value="TATA-Binding Protein"/>
    <property type="match status" value="1"/>
</dbReference>
<dbReference type="Pfam" id="PF02296">
    <property type="entry name" value="Alpha_adaptin_C"/>
    <property type="match status" value="1"/>
</dbReference>
<organism evidence="11 12">
    <name type="scientific">Rhizophagus clarus</name>
    <dbReference type="NCBI Taxonomy" id="94130"/>
    <lineage>
        <taxon>Eukaryota</taxon>
        <taxon>Fungi</taxon>
        <taxon>Fungi incertae sedis</taxon>
        <taxon>Mucoromycota</taxon>
        <taxon>Glomeromycotina</taxon>
        <taxon>Glomeromycetes</taxon>
        <taxon>Glomerales</taxon>
        <taxon>Glomeraceae</taxon>
        <taxon>Rhizophagus</taxon>
    </lineage>
</organism>
<dbReference type="Pfam" id="PF01602">
    <property type="entry name" value="Adaptin_N"/>
    <property type="match status" value="1"/>
</dbReference>
<dbReference type="GO" id="GO:0030122">
    <property type="term" value="C:AP-2 adaptor complex"/>
    <property type="evidence" value="ECO:0007669"/>
    <property type="project" value="InterPro"/>
</dbReference>
<dbReference type="PANTHER" id="PTHR22780">
    <property type="entry name" value="ADAPTIN, ALPHA/GAMMA/EPSILON"/>
    <property type="match status" value="1"/>
</dbReference>
<keyword evidence="2 7" id="KW-0813">Transport</keyword>
<evidence type="ECO:0000256" key="6">
    <source>
        <dbReference type="ARBA" id="ARBA00023176"/>
    </source>
</evidence>
<evidence type="ECO:0000259" key="10">
    <source>
        <dbReference type="SMART" id="SM00809"/>
    </source>
</evidence>
<feature type="domain" description="Clathrin adaptor alpha/beta/gamma-adaptin appendage Ig-like subdomain" evidence="10">
    <location>
        <begin position="722"/>
        <end position="831"/>
    </location>
</feature>
<dbReference type="GO" id="GO:0035615">
    <property type="term" value="F:clathrin adaptor activity"/>
    <property type="evidence" value="ECO:0007669"/>
    <property type="project" value="InterPro"/>
</dbReference>
<evidence type="ECO:0000256" key="4">
    <source>
        <dbReference type="ARBA" id="ARBA00022927"/>
    </source>
</evidence>
<accession>A0A2Z6SL92</accession>
<dbReference type="Gene3D" id="1.25.10.10">
    <property type="entry name" value="Leucine-rich Repeat Variant"/>
    <property type="match status" value="1"/>
</dbReference>
<dbReference type="InterPro" id="IPR002553">
    <property type="entry name" value="Clathrin/coatomer_adapt-like_N"/>
</dbReference>
<evidence type="ECO:0000256" key="1">
    <source>
        <dbReference type="ARBA" id="ARBA00004277"/>
    </source>
</evidence>